<reference evidence="2" key="2">
    <citation type="submission" date="2008-12" db="EMBL/GenBank/DDBJ databases">
        <title>Improved gene annotation of the rice (Oryza sativa) genomes.</title>
        <authorList>
            <person name="Wang J."/>
            <person name="Li R."/>
            <person name="Fan W."/>
            <person name="Huang Q."/>
            <person name="Zhang J."/>
            <person name="Zhou Y."/>
            <person name="Hu Y."/>
            <person name="Zi S."/>
            <person name="Li J."/>
            <person name="Ni P."/>
            <person name="Zheng H."/>
            <person name="Zhang Y."/>
            <person name="Zhao M."/>
            <person name="Hao Q."/>
            <person name="McDermott J."/>
            <person name="Samudrala R."/>
            <person name="Kristiansen K."/>
            <person name="Wong G.K.-S."/>
        </authorList>
    </citation>
    <scope>NUCLEOTIDE SEQUENCE</scope>
</reference>
<gene>
    <name evidence="2" type="ORF">OsJ_12023</name>
</gene>
<dbReference type="Pfam" id="PF00646">
    <property type="entry name" value="F-box"/>
    <property type="match status" value="1"/>
</dbReference>
<proteinExistence type="predicted"/>
<name>B9FA69_ORYSJ</name>
<dbReference type="EMBL" id="CM000140">
    <property type="protein sequence ID" value="EEE59647.1"/>
    <property type="molecule type" value="Genomic_DNA"/>
</dbReference>
<dbReference type="GO" id="GO:0004523">
    <property type="term" value="F:RNA-DNA hybrid ribonuclease activity"/>
    <property type="evidence" value="ECO:0007669"/>
    <property type="project" value="InterPro"/>
</dbReference>
<protein>
    <recommendedName>
        <fullName evidence="1">F-box domain-containing protein</fullName>
    </recommendedName>
</protein>
<dbReference type="SMART" id="SM00256">
    <property type="entry name" value="FBOX"/>
    <property type="match status" value="1"/>
</dbReference>
<dbReference type="Gene3D" id="3.30.420.10">
    <property type="entry name" value="Ribonuclease H-like superfamily/Ribonuclease H"/>
    <property type="match status" value="1"/>
</dbReference>
<dbReference type="InterPro" id="IPR036047">
    <property type="entry name" value="F-box-like_dom_sf"/>
</dbReference>
<dbReference type="Pfam" id="PF13456">
    <property type="entry name" value="RVT_3"/>
    <property type="match status" value="1"/>
</dbReference>
<evidence type="ECO:0000259" key="1">
    <source>
        <dbReference type="PROSITE" id="PS50181"/>
    </source>
</evidence>
<dbReference type="SUPFAM" id="SSF81383">
    <property type="entry name" value="F-box domain"/>
    <property type="match status" value="1"/>
</dbReference>
<dbReference type="SUPFAM" id="SSF53098">
    <property type="entry name" value="Ribonuclease H-like"/>
    <property type="match status" value="1"/>
</dbReference>
<dbReference type="InterPro" id="IPR002156">
    <property type="entry name" value="RNaseH_domain"/>
</dbReference>
<sequence length="1145" mass="131248">MAAALPDDMLAEVLRHLGPRSLAACCRVCKPWRDLVDDRRLLRADLLPRSLAGIFLNFSGLCYPEFFARPSTTAGATTAISSLLDFLPFDGTKWYKIEDHCNGLLLLDCNCVVNPATRWWARLPPRPPPREDMERWSTSILLTSSSIQPRLRTTRRIQVELEPSEWPPPLYVLPVFSSRTERWEERTFVREGEAAGNTTVPDKRISLRNDKYQVIKLPKVTRMPSEDSYFCLGRSQKGVYLALARHCCHLLVWILDESCDGIKWELKHDKDIKHILLGRNKVDLGPWILQEINYQKEEGSLSSYEWFRKKLEYELNEEATLEKSEWNSDDDNAPCNEDIIGRYNEAIDIIGFHPFKEIIFFSESFERGIAYHLNGSKVEDLGDLYPLGVLRPPPAAAAAISGNFDFLPPKDEYDQYRHHQVEGHCNGLLLIRFRDLVVNPATRWWDRLPPRPLPRDEMDRIDAAYLVFDPAVSPRHYEVFLTPSFRWKSESEKAELDPMVEASEWPPESYTLPVFSSRTGLWQERSFIRQGQAAGTIADMRSDWASDQRNGVYWRGALISLNDDKYQVIKPPEYSGRYLNFYLGRSEKGVYLALSRDNCLKVWILDETCSKMKWELKHDKHIRHILLGRNNRQGLGPWILQDINHQKNPYIYEYDEIIEAPNQKKVECEQAALEKFEWISDDENVLDNEDIVTGGYHEYINIIGFHPYKEIIFLDESLKRGLAYHLSSSKVEDIDATVSCLMNEDARCWDGDLIRSLFPVDIAKEILQIPISRHGDADFASWPHEKLGLYSVRSAYNMVRSEAFFADQSNSGRGMASRLLESQKDWKGLWKINAPGKMKIILWRAAHECLATGFQLPRRHIPSTDGCVFCNRDDTVEHVFLFCPFAAQIWEEIKRKCAVKLGRNGFSTMRHWIFDFLKRGSSHTNTLLAVTFWHIWEARNNTKNNNGTVHPQRVVIKILSYVDMILKHNTKTVDGQRGENTQAIPRWQPLPAGVWMINSDAAIFSSSRTMGVGALIRDNTGKCLVACSEMISDVVLPELAEALAIRRALGLAKEEGLQHIVMASDCLTVIRRIQTSGRDRSGVGCVIEDIKKLASTFVLCSFMHVNRLSNLAAHSLARNAELSTCTVYRSVIPDYIRDILCDDVA</sequence>
<dbReference type="InterPro" id="IPR036397">
    <property type="entry name" value="RNaseH_sf"/>
</dbReference>
<dbReference type="Pfam" id="PF13966">
    <property type="entry name" value="zf-RVT"/>
    <property type="match status" value="1"/>
</dbReference>
<dbReference type="Gene3D" id="1.20.1280.50">
    <property type="match status" value="1"/>
</dbReference>
<dbReference type="PANTHER" id="PTHR34591">
    <property type="entry name" value="OS03G0653100 PROTEIN-RELATED"/>
    <property type="match status" value="1"/>
</dbReference>
<accession>B9FA69</accession>
<dbReference type="CDD" id="cd06222">
    <property type="entry name" value="RNase_H_like"/>
    <property type="match status" value="1"/>
</dbReference>
<dbReference type="PROSITE" id="PS50181">
    <property type="entry name" value="FBOX"/>
    <property type="match status" value="1"/>
</dbReference>
<dbReference type="InterPro" id="IPR044730">
    <property type="entry name" value="RNase_H-like_dom_plant"/>
</dbReference>
<organism evidence="2">
    <name type="scientific">Oryza sativa subsp. japonica</name>
    <name type="common">Rice</name>
    <dbReference type="NCBI Taxonomy" id="39947"/>
    <lineage>
        <taxon>Eukaryota</taxon>
        <taxon>Viridiplantae</taxon>
        <taxon>Streptophyta</taxon>
        <taxon>Embryophyta</taxon>
        <taxon>Tracheophyta</taxon>
        <taxon>Spermatophyta</taxon>
        <taxon>Magnoliopsida</taxon>
        <taxon>Liliopsida</taxon>
        <taxon>Poales</taxon>
        <taxon>Poaceae</taxon>
        <taxon>BOP clade</taxon>
        <taxon>Oryzoideae</taxon>
        <taxon>Oryzeae</taxon>
        <taxon>Oryzinae</taxon>
        <taxon>Oryza</taxon>
        <taxon>Oryza sativa</taxon>
    </lineage>
</organism>
<dbReference type="InterPro" id="IPR026960">
    <property type="entry name" value="RVT-Znf"/>
</dbReference>
<reference evidence="2" key="1">
    <citation type="journal article" date="2005" name="PLoS Biol.">
        <title>The genomes of Oryza sativa: a history of duplications.</title>
        <authorList>
            <person name="Yu J."/>
            <person name="Wang J."/>
            <person name="Lin W."/>
            <person name="Li S."/>
            <person name="Li H."/>
            <person name="Zhou J."/>
            <person name="Ni P."/>
            <person name="Dong W."/>
            <person name="Hu S."/>
            <person name="Zeng C."/>
            <person name="Zhang J."/>
            <person name="Zhang Y."/>
            <person name="Li R."/>
            <person name="Xu Z."/>
            <person name="Li S."/>
            <person name="Li X."/>
            <person name="Zheng H."/>
            <person name="Cong L."/>
            <person name="Lin L."/>
            <person name="Yin J."/>
            <person name="Geng J."/>
            <person name="Li G."/>
            <person name="Shi J."/>
            <person name="Liu J."/>
            <person name="Lv H."/>
            <person name="Li J."/>
            <person name="Wang J."/>
            <person name="Deng Y."/>
            <person name="Ran L."/>
            <person name="Shi X."/>
            <person name="Wang X."/>
            <person name="Wu Q."/>
            <person name="Li C."/>
            <person name="Ren X."/>
            <person name="Wang J."/>
            <person name="Wang X."/>
            <person name="Li D."/>
            <person name="Liu D."/>
            <person name="Zhang X."/>
            <person name="Ji Z."/>
            <person name="Zhao W."/>
            <person name="Sun Y."/>
            <person name="Zhang Z."/>
            <person name="Bao J."/>
            <person name="Han Y."/>
            <person name="Dong L."/>
            <person name="Ji J."/>
            <person name="Chen P."/>
            <person name="Wu S."/>
            <person name="Liu J."/>
            <person name="Xiao Y."/>
            <person name="Bu D."/>
            <person name="Tan J."/>
            <person name="Yang L."/>
            <person name="Ye C."/>
            <person name="Zhang J."/>
            <person name="Xu J."/>
            <person name="Zhou Y."/>
            <person name="Yu Y."/>
            <person name="Zhang B."/>
            <person name="Zhuang S."/>
            <person name="Wei H."/>
            <person name="Liu B."/>
            <person name="Lei M."/>
            <person name="Yu H."/>
            <person name="Li Y."/>
            <person name="Xu H."/>
            <person name="Wei S."/>
            <person name="He X."/>
            <person name="Fang L."/>
            <person name="Zhang Z."/>
            <person name="Zhang Y."/>
            <person name="Huang X."/>
            <person name="Su Z."/>
            <person name="Tong W."/>
            <person name="Li J."/>
            <person name="Tong Z."/>
            <person name="Li S."/>
            <person name="Ye J."/>
            <person name="Wang L."/>
            <person name="Fang L."/>
            <person name="Lei T."/>
            <person name="Chen C."/>
            <person name="Chen H."/>
            <person name="Xu Z."/>
            <person name="Li H."/>
            <person name="Huang H."/>
            <person name="Zhang F."/>
            <person name="Xu H."/>
            <person name="Li N."/>
            <person name="Zhao C."/>
            <person name="Li S."/>
            <person name="Dong L."/>
            <person name="Huang Y."/>
            <person name="Li L."/>
            <person name="Xi Y."/>
            <person name="Qi Q."/>
            <person name="Li W."/>
            <person name="Zhang B."/>
            <person name="Hu W."/>
            <person name="Zhang Y."/>
            <person name="Tian X."/>
            <person name="Jiao Y."/>
            <person name="Liang X."/>
            <person name="Jin J."/>
            <person name="Gao L."/>
            <person name="Zheng W."/>
            <person name="Hao B."/>
            <person name="Liu S."/>
            <person name="Wang W."/>
            <person name="Yuan L."/>
            <person name="Cao M."/>
            <person name="McDermott J."/>
            <person name="Samudrala R."/>
            <person name="Wang J."/>
            <person name="Wong G.K."/>
            <person name="Yang H."/>
        </authorList>
    </citation>
    <scope>NUCLEOTIDE SEQUENCE [LARGE SCALE GENOMIC DNA]</scope>
</reference>
<dbReference type="Proteomes" id="UP000007752">
    <property type="component" value="Chromosome 3"/>
</dbReference>
<evidence type="ECO:0000313" key="2">
    <source>
        <dbReference type="EMBL" id="EEE59647.1"/>
    </source>
</evidence>
<dbReference type="GO" id="GO:0003676">
    <property type="term" value="F:nucleic acid binding"/>
    <property type="evidence" value="ECO:0007669"/>
    <property type="project" value="InterPro"/>
</dbReference>
<dbReference type="PANTHER" id="PTHR34591:SF54">
    <property type="entry name" value="F-BOX DOMAIN CONTAINING PROTEIN, EXPRESSED"/>
    <property type="match status" value="1"/>
</dbReference>
<dbReference type="InterPro" id="IPR012337">
    <property type="entry name" value="RNaseH-like_sf"/>
</dbReference>
<dbReference type="AlphaFoldDB" id="B9FA69"/>
<feature type="domain" description="F-box" evidence="1">
    <location>
        <begin position="1"/>
        <end position="45"/>
    </location>
</feature>
<dbReference type="InterPro" id="IPR001810">
    <property type="entry name" value="F-box_dom"/>
</dbReference>